<feature type="compositionally biased region" description="Basic and acidic residues" evidence="1">
    <location>
        <begin position="145"/>
        <end position="159"/>
    </location>
</feature>
<feature type="region of interest" description="Disordered" evidence="1">
    <location>
        <begin position="145"/>
        <end position="175"/>
    </location>
</feature>
<evidence type="ECO:0000256" key="1">
    <source>
        <dbReference type="SAM" id="MobiDB-lite"/>
    </source>
</evidence>
<reference evidence="2 3" key="1">
    <citation type="journal article" date="2018" name="PLoS Genet.">
        <title>Population sequencing reveals clonal diversity and ancestral inbreeding in the grapevine cultivar Chardonnay.</title>
        <authorList>
            <person name="Roach M.J."/>
            <person name="Johnson D.L."/>
            <person name="Bohlmann J."/>
            <person name="van Vuuren H.J."/>
            <person name="Jones S.J."/>
            <person name="Pretorius I.S."/>
            <person name="Schmidt S.A."/>
            <person name="Borneman A.R."/>
        </authorList>
    </citation>
    <scope>NUCLEOTIDE SEQUENCE [LARGE SCALE GENOMIC DNA]</scope>
    <source>
        <strain evidence="3">cv. Chardonnay</strain>
        <tissue evidence="2">Leaf</tissue>
    </source>
</reference>
<proteinExistence type="predicted"/>
<name>A0A438JX38_VITVI</name>
<protein>
    <submittedName>
        <fullName evidence="2">Uncharacterized protein</fullName>
    </submittedName>
</protein>
<gene>
    <name evidence="2" type="ORF">CK203_020945</name>
</gene>
<comment type="caution">
    <text evidence="2">The sequence shown here is derived from an EMBL/GenBank/DDBJ whole genome shotgun (WGS) entry which is preliminary data.</text>
</comment>
<dbReference type="EMBL" id="QGNW01000024">
    <property type="protein sequence ID" value="RVX13478.1"/>
    <property type="molecule type" value="Genomic_DNA"/>
</dbReference>
<accession>A0A438JX38</accession>
<organism evidence="2 3">
    <name type="scientific">Vitis vinifera</name>
    <name type="common">Grape</name>
    <dbReference type="NCBI Taxonomy" id="29760"/>
    <lineage>
        <taxon>Eukaryota</taxon>
        <taxon>Viridiplantae</taxon>
        <taxon>Streptophyta</taxon>
        <taxon>Embryophyta</taxon>
        <taxon>Tracheophyta</taxon>
        <taxon>Spermatophyta</taxon>
        <taxon>Magnoliopsida</taxon>
        <taxon>eudicotyledons</taxon>
        <taxon>Gunneridae</taxon>
        <taxon>Pentapetalae</taxon>
        <taxon>rosids</taxon>
        <taxon>Vitales</taxon>
        <taxon>Vitaceae</taxon>
        <taxon>Viteae</taxon>
        <taxon>Vitis</taxon>
    </lineage>
</organism>
<evidence type="ECO:0000313" key="3">
    <source>
        <dbReference type="Proteomes" id="UP000288805"/>
    </source>
</evidence>
<dbReference type="AlphaFoldDB" id="A0A438JX38"/>
<feature type="compositionally biased region" description="Low complexity" evidence="1">
    <location>
        <begin position="165"/>
        <end position="175"/>
    </location>
</feature>
<evidence type="ECO:0000313" key="2">
    <source>
        <dbReference type="EMBL" id="RVX13478.1"/>
    </source>
</evidence>
<sequence length="175" mass="19576">MQSKRLHGELLPIWILPPMGSFKLNFDECPLGNLAQLAIASVIRDHSHTVLAAFPKPADERASTPRQGFWLLFREFTISQGPWKYAGWLHQILDAASNLGCAFSSSPHFANHAAGGGNRFHIQNCATFSSYLNLIKWFSPCEGTKQDSHQDYMDRAEKARRARLSTSSSSDKNDI</sequence>
<dbReference type="Proteomes" id="UP000288805">
    <property type="component" value="Unassembled WGS sequence"/>
</dbReference>